<accession>A0A0A9DL91</accession>
<reference evidence="1" key="1">
    <citation type="submission" date="2014-09" db="EMBL/GenBank/DDBJ databases">
        <authorList>
            <person name="Magalhaes I.L.F."/>
            <person name="Oliveira U."/>
            <person name="Santos F.R."/>
            <person name="Vidigal T.H.D.A."/>
            <person name="Brescovit A.D."/>
            <person name="Santos A.J."/>
        </authorList>
    </citation>
    <scope>NUCLEOTIDE SEQUENCE</scope>
    <source>
        <tissue evidence="1">Shoot tissue taken approximately 20 cm above the soil surface</tissue>
    </source>
</reference>
<dbReference type="AlphaFoldDB" id="A0A0A9DL91"/>
<evidence type="ECO:0000313" key="1">
    <source>
        <dbReference type="EMBL" id="JAD87443.1"/>
    </source>
</evidence>
<name>A0A0A9DL91_ARUDO</name>
<reference evidence="1" key="2">
    <citation type="journal article" date="2015" name="Data Brief">
        <title>Shoot transcriptome of the giant reed, Arundo donax.</title>
        <authorList>
            <person name="Barrero R.A."/>
            <person name="Guerrero F.D."/>
            <person name="Moolhuijzen P."/>
            <person name="Goolsby J.A."/>
            <person name="Tidwell J."/>
            <person name="Bellgard S.E."/>
            <person name="Bellgard M.I."/>
        </authorList>
    </citation>
    <scope>NUCLEOTIDE SEQUENCE</scope>
    <source>
        <tissue evidence="1">Shoot tissue taken approximately 20 cm above the soil surface</tissue>
    </source>
</reference>
<sequence>MVLMRRELAAATAAVVAGYDEETTSCSRSALLQTTVPVLLRHWAAPRSPLLAAFLCRRVHICASCSSMSPSLQSTWLWILDTYRRWEG</sequence>
<dbReference type="EMBL" id="GBRH01210452">
    <property type="protein sequence ID" value="JAD87443.1"/>
    <property type="molecule type" value="Transcribed_RNA"/>
</dbReference>
<organism evidence="1">
    <name type="scientific">Arundo donax</name>
    <name type="common">Giant reed</name>
    <name type="synonym">Donax arundinaceus</name>
    <dbReference type="NCBI Taxonomy" id="35708"/>
    <lineage>
        <taxon>Eukaryota</taxon>
        <taxon>Viridiplantae</taxon>
        <taxon>Streptophyta</taxon>
        <taxon>Embryophyta</taxon>
        <taxon>Tracheophyta</taxon>
        <taxon>Spermatophyta</taxon>
        <taxon>Magnoliopsida</taxon>
        <taxon>Liliopsida</taxon>
        <taxon>Poales</taxon>
        <taxon>Poaceae</taxon>
        <taxon>PACMAD clade</taxon>
        <taxon>Arundinoideae</taxon>
        <taxon>Arundineae</taxon>
        <taxon>Arundo</taxon>
    </lineage>
</organism>
<protein>
    <submittedName>
        <fullName evidence="1">Uncharacterized protein</fullName>
    </submittedName>
</protein>
<proteinExistence type="predicted"/>